<organism evidence="3 4">
    <name type="scientific">Adineta steineri</name>
    <dbReference type="NCBI Taxonomy" id="433720"/>
    <lineage>
        <taxon>Eukaryota</taxon>
        <taxon>Metazoa</taxon>
        <taxon>Spiralia</taxon>
        <taxon>Gnathifera</taxon>
        <taxon>Rotifera</taxon>
        <taxon>Eurotatoria</taxon>
        <taxon>Bdelloidea</taxon>
        <taxon>Adinetida</taxon>
        <taxon>Adinetidae</taxon>
        <taxon>Adineta</taxon>
    </lineage>
</organism>
<dbReference type="Gene3D" id="2.120.10.30">
    <property type="entry name" value="TolB, C-terminal domain"/>
    <property type="match status" value="1"/>
</dbReference>
<dbReference type="AlphaFoldDB" id="A0A819JEI8"/>
<feature type="repeat" description="NHL" evidence="2">
    <location>
        <begin position="34"/>
        <end position="70"/>
    </location>
</feature>
<protein>
    <submittedName>
        <fullName evidence="3">Uncharacterized protein</fullName>
    </submittedName>
</protein>
<dbReference type="SUPFAM" id="SSF101898">
    <property type="entry name" value="NHL repeat"/>
    <property type="match status" value="1"/>
</dbReference>
<evidence type="ECO:0000313" key="3">
    <source>
        <dbReference type="EMBL" id="CAF3931550.1"/>
    </source>
</evidence>
<keyword evidence="1" id="KW-0677">Repeat</keyword>
<accession>A0A819JEI8</accession>
<evidence type="ECO:0000256" key="1">
    <source>
        <dbReference type="ARBA" id="ARBA00022737"/>
    </source>
</evidence>
<name>A0A819JEI8_9BILA</name>
<proteinExistence type="predicted"/>
<sequence>MGQVYVADFWNDRVIRWYEGTEEGEIVVGENDQGSQSKQLSGPTGLSFDDEENLYVADFSNHRIAKFEIIL</sequence>
<dbReference type="InterPro" id="IPR011042">
    <property type="entry name" value="6-blade_b-propeller_TolB-like"/>
</dbReference>
<dbReference type="Proteomes" id="UP000663844">
    <property type="component" value="Unassembled WGS sequence"/>
</dbReference>
<dbReference type="InterPro" id="IPR001258">
    <property type="entry name" value="NHL_repeat"/>
</dbReference>
<dbReference type="Pfam" id="PF01436">
    <property type="entry name" value="NHL"/>
    <property type="match status" value="1"/>
</dbReference>
<evidence type="ECO:0000313" key="4">
    <source>
        <dbReference type="Proteomes" id="UP000663844"/>
    </source>
</evidence>
<gene>
    <name evidence="3" type="ORF">OXD698_LOCUS25605</name>
</gene>
<comment type="caution">
    <text evidence="3">The sequence shown here is derived from an EMBL/GenBank/DDBJ whole genome shotgun (WGS) entry which is preliminary data.</text>
</comment>
<dbReference type="EMBL" id="CAJOAZ010002465">
    <property type="protein sequence ID" value="CAF3931550.1"/>
    <property type="molecule type" value="Genomic_DNA"/>
</dbReference>
<evidence type="ECO:0000256" key="2">
    <source>
        <dbReference type="PROSITE-ProRule" id="PRU00504"/>
    </source>
</evidence>
<reference evidence="3" key="1">
    <citation type="submission" date="2021-02" db="EMBL/GenBank/DDBJ databases">
        <authorList>
            <person name="Nowell W R."/>
        </authorList>
    </citation>
    <scope>NUCLEOTIDE SEQUENCE</scope>
</reference>
<dbReference type="PROSITE" id="PS51125">
    <property type="entry name" value="NHL"/>
    <property type="match status" value="1"/>
</dbReference>